<keyword evidence="2" id="KW-1185">Reference proteome</keyword>
<dbReference type="AlphaFoldDB" id="K9DRN5"/>
<sequence>MKLTGITEDATYLAIGRAIVRMGERGNLVISDDEAVGHAHVLQARYKFVDEKDTAKFDQKVLSAYHYVSEGSMPVSATAAARFALENKLGTTPLHRDIADKRFKDDLGGKGSFA</sequence>
<evidence type="ECO:0000313" key="1">
    <source>
        <dbReference type="EMBL" id="EKU81357.1"/>
    </source>
</evidence>
<dbReference type="Proteomes" id="UP000009874">
    <property type="component" value="Unassembled WGS sequence"/>
</dbReference>
<dbReference type="EMBL" id="AGZI01000041">
    <property type="protein sequence ID" value="EKU81357.1"/>
    <property type="molecule type" value="Genomic_DNA"/>
</dbReference>
<reference evidence="1 2" key="1">
    <citation type="submission" date="2012-09" db="EMBL/GenBank/DDBJ databases">
        <title>The Genome Sequence of Massilia timonae CCUG 45783.</title>
        <authorList>
            <consortium name="The Broad Institute Genome Sequencing Platform"/>
            <person name="Earl A."/>
            <person name="Ward D."/>
            <person name="Feldgarden M."/>
            <person name="Gevers D."/>
            <person name="Huys G."/>
            <person name="Walker B."/>
            <person name="Young S.K."/>
            <person name="Zeng Q."/>
            <person name="Gargeya S."/>
            <person name="Fitzgerald M."/>
            <person name="Haas B."/>
            <person name="Abouelleil A."/>
            <person name="Alvarado L."/>
            <person name="Arachchi H.M."/>
            <person name="Berlin A.M."/>
            <person name="Chapman S.B."/>
            <person name="Goldberg J."/>
            <person name="Griggs A."/>
            <person name="Gujja S."/>
            <person name="Hansen M."/>
            <person name="Howarth C."/>
            <person name="Imamovic A."/>
            <person name="Larimer J."/>
            <person name="McCowen C."/>
            <person name="Montmayeur A."/>
            <person name="Murphy C."/>
            <person name="Neiman D."/>
            <person name="Pearson M."/>
            <person name="Priest M."/>
            <person name="Roberts A."/>
            <person name="Saif S."/>
            <person name="Shea T."/>
            <person name="Sisk P."/>
            <person name="Sykes S."/>
            <person name="Wortman J."/>
            <person name="Nusbaum C."/>
            <person name="Birren B."/>
        </authorList>
    </citation>
    <scope>NUCLEOTIDE SEQUENCE [LARGE SCALE GENOMIC DNA]</scope>
    <source>
        <strain evidence="1 2">CCUG 45783</strain>
    </source>
</reference>
<proteinExistence type="predicted"/>
<dbReference type="RefSeq" id="WP_005668055.1">
    <property type="nucleotide sequence ID" value="NZ_JH992924.1"/>
</dbReference>
<dbReference type="OrthoDB" id="9992716at2"/>
<organism evidence="1 2">
    <name type="scientific">Massilia timonae CCUG 45783</name>
    <dbReference type="NCBI Taxonomy" id="883126"/>
    <lineage>
        <taxon>Bacteria</taxon>
        <taxon>Pseudomonadati</taxon>
        <taxon>Pseudomonadota</taxon>
        <taxon>Betaproteobacteria</taxon>
        <taxon>Burkholderiales</taxon>
        <taxon>Oxalobacteraceae</taxon>
        <taxon>Telluria group</taxon>
        <taxon>Massilia</taxon>
    </lineage>
</organism>
<dbReference type="PATRIC" id="fig|883126.3.peg.3222"/>
<evidence type="ECO:0000313" key="2">
    <source>
        <dbReference type="Proteomes" id="UP000009874"/>
    </source>
</evidence>
<gene>
    <name evidence="1" type="ORF">HMPREF9710_03197</name>
</gene>
<protein>
    <submittedName>
        <fullName evidence="1">Uncharacterized protein</fullName>
    </submittedName>
</protein>
<accession>K9DRN5</accession>
<comment type="caution">
    <text evidence="1">The sequence shown here is derived from an EMBL/GenBank/DDBJ whole genome shotgun (WGS) entry which is preliminary data.</text>
</comment>
<name>K9DRN5_9BURK</name>
<dbReference type="HOGENOM" id="CLU_2118109_0_0_4"/>